<reference evidence="1" key="1">
    <citation type="submission" date="2019-09" db="EMBL/GenBank/DDBJ databases">
        <title>Draft genome information of white flower Hibiscus syriacus.</title>
        <authorList>
            <person name="Kim Y.-M."/>
        </authorList>
    </citation>
    <scope>NUCLEOTIDE SEQUENCE [LARGE SCALE GENOMIC DNA]</scope>
    <source>
        <strain evidence="1">YM2019G1</strain>
    </source>
</reference>
<sequence>MDLEENGVSVIDAAEGCLLDDGVDKMEDERIGVGVNSEGGDNAVVEPVTDEGTKEDYCLGINGVDLVNRVQVSGDNISLYVDFWEL</sequence>
<evidence type="ECO:0000313" key="1">
    <source>
        <dbReference type="EMBL" id="KAE8655560.1"/>
    </source>
</evidence>
<gene>
    <name evidence="1" type="ORF">F3Y22_tig00117026pilonHSYRG00204</name>
</gene>
<keyword evidence="2" id="KW-1185">Reference proteome</keyword>
<proteinExistence type="predicted"/>
<comment type="caution">
    <text evidence="1">The sequence shown here is derived from an EMBL/GenBank/DDBJ whole genome shotgun (WGS) entry which is preliminary data.</text>
</comment>
<evidence type="ECO:0000313" key="2">
    <source>
        <dbReference type="Proteomes" id="UP000436088"/>
    </source>
</evidence>
<dbReference type="AlphaFoldDB" id="A0A6A2WNQ9"/>
<dbReference type="Proteomes" id="UP000436088">
    <property type="component" value="Unassembled WGS sequence"/>
</dbReference>
<name>A0A6A2WNQ9_HIBSY</name>
<accession>A0A6A2WNQ9</accession>
<protein>
    <submittedName>
        <fullName evidence="1">Uncharacterized protein</fullName>
    </submittedName>
</protein>
<organism evidence="1 2">
    <name type="scientific">Hibiscus syriacus</name>
    <name type="common">Rose of Sharon</name>
    <dbReference type="NCBI Taxonomy" id="106335"/>
    <lineage>
        <taxon>Eukaryota</taxon>
        <taxon>Viridiplantae</taxon>
        <taxon>Streptophyta</taxon>
        <taxon>Embryophyta</taxon>
        <taxon>Tracheophyta</taxon>
        <taxon>Spermatophyta</taxon>
        <taxon>Magnoliopsida</taxon>
        <taxon>eudicotyledons</taxon>
        <taxon>Gunneridae</taxon>
        <taxon>Pentapetalae</taxon>
        <taxon>rosids</taxon>
        <taxon>malvids</taxon>
        <taxon>Malvales</taxon>
        <taxon>Malvaceae</taxon>
        <taxon>Malvoideae</taxon>
        <taxon>Hibiscus</taxon>
    </lineage>
</organism>
<dbReference type="EMBL" id="VEPZ02001778">
    <property type="protein sequence ID" value="KAE8655560.1"/>
    <property type="molecule type" value="Genomic_DNA"/>
</dbReference>